<evidence type="ECO:0008006" key="9">
    <source>
        <dbReference type="Google" id="ProtNLM"/>
    </source>
</evidence>
<comment type="similarity">
    <text evidence="1">Belongs to the peptidase S28 family.</text>
</comment>
<protein>
    <recommendedName>
        <fullName evidence="9">Serine protease K12H4.7</fullName>
    </recommendedName>
</protein>
<dbReference type="Pfam" id="PF05577">
    <property type="entry name" value="Peptidase_S28"/>
    <property type="match status" value="1"/>
</dbReference>
<dbReference type="Proteomes" id="UP000076420">
    <property type="component" value="Unassembled WGS sequence"/>
</dbReference>
<dbReference type="InterPro" id="IPR008758">
    <property type="entry name" value="Peptidase_S28"/>
</dbReference>
<dbReference type="VEuPathDB" id="VectorBase:BGLB013232"/>
<dbReference type="InterPro" id="IPR042269">
    <property type="entry name" value="Ser_carbopepase_S28_SKS"/>
</dbReference>
<evidence type="ECO:0000256" key="4">
    <source>
        <dbReference type="ARBA" id="ARBA00022801"/>
    </source>
</evidence>
<accession>A0A2C9K4W9</accession>
<dbReference type="PANTHER" id="PTHR11010:SF117">
    <property type="entry name" value="SERINE PROTEASE 16"/>
    <property type="match status" value="1"/>
</dbReference>
<dbReference type="EnsemblMetazoa" id="BGLB013232-RB">
    <property type="protein sequence ID" value="BGLB013232-PB"/>
    <property type="gene ID" value="BGLB013232"/>
</dbReference>
<evidence type="ECO:0000256" key="6">
    <source>
        <dbReference type="SAM" id="SignalP"/>
    </source>
</evidence>
<organism evidence="7 8">
    <name type="scientific">Biomphalaria glabrata</name>
    <name type="common">Bloodfluke planorb</name>
    <name type="synonym">Freshwater snail</name>
    <dbReference type="NCBI Taxonomy" id="6526"/>
    <lineage>
        <taxon>Eukaryota</taxon>
        <taxon>Metazoa</taxon>
        <taxon>Spiralia</taxon>
        <taxon>Lophotrochozoa</taxon>
        <taxon>Mollusca</taxon>
        <taxon>Gastropoda</taxon>
        <taxon>Heterobranchia</taxon>
        <taxon>Euthyneura</taxon>
        <taxon>Panpulmonata</taxon>
        <taxon>Hygrophila</taxon>
        <taxon>Lymnaeoidea</taxon>
        <taxon>Planorbidae</taxon>
        <taxon>Biomphalaria</taxon>
    </lineage>
</organism>
<reference evidence="7" key="1">
    <citation type="submission" date="2020-05" db="UniProtKB">
        <authorList>
            <consortium name="EnsemblMetazoa"/>
        </authorList>
    </citation>
    <scope>IDENTIFICATION</scope>
    <source>
        <strain evidence="7">BB02</strain>
    </source>
</reference>
<dbReference type="InterPro" id="IPR029058">
    <property type="entry name" value="AB_hydrolase_fold"/>
</dbReference>
<dbReference type="OrthoDB" id="1735038at2759"/>
<keyword evidence="4" id="KW-0378">Hydrolase</keyword>
<sequence length="506" mass="57018">MVSNSVLLGFVLCIILYQQCFAYVPRMLHGRPKGGLVGTPGTKHHLLGETRPKLPPEQWFIQKLDHFNGADSRVWKQRYFVNETYYKPGGPIFIQIGGEGTADPIWMVEGSWIKYAREYNAYCAMLEHRFYGNSHPTDDMSVSNLQYLSSEQALADLAAFIVDLKNNVDPTAKVITFGGSYPGSLSAWFRLKYPHLVDGAVASSAPLLSEINFIEYLQVVTDSLRTYDGTDACNEAIRKATDSITSALKTAEGRVQIKQSFRLCDSIDPSNEKDIANLFSTLSGNFENVVQYNKDNRAFEGAQGTNITIDTLCGIMTDQTSSDPVQRYAKVNNLLLDVYKQPCQDYKYDKMIDTLRQTSWTSSASEGGRQWTYQTCTEFGWYQSSDDVRQPFGHSFPIDFWIEQCQDIFGNNFNITIISDAVKRSNTDYGALMIKISKVLFPNGSIDPWHAMGVLKDLNPDARAVYINGTAHCANMYPDSPDDPPQLVQARLEIFMQIGEWLQEKH</sequence>
<feature type="chain" id="PRO_5012428974" description="Serine protease K12H4.7" evidence="6">
    <location>
        <begin position="23"/>
        <end position="506"/>
    </location>
</feature>
<dbReference type="AlphaFoldDB" id="A0A2C9K4W9"/>
<keyword evidence="3 6" id="KW-0732">Signal</keyword>
<evidence type="ECO:0000256" key="1">
    <source>
        <dbReference type="ARBA" id="ARBA00011079"/>
    </source>
</evidence>
<evidence type="ECO:0000313" key="8">
    <source>
        <dbReference type="Proteomes" id="UP000076420"/>
    </source>
</evidence>
<gene>
    <name evidence="7" type="primary">106051395</name>
</gene>
<dbReference type="GO" id="GO:0008239">
    <property type="term" value="F:dipeptidyl-peptidase activity"/>
    <property type="evidence" value="ECO:0007669"/>
    <property type="project" value="TreeGrafter"/>
</dbReference>
<name>A0A2C9K4W9_BIOGL</name>
<dbReference type="GO" id="GO:0006508">
    <property type="term" value="P:proteolysis"/>
    <property type="evidence" value="ECO:0007669"/>
    <property type="project" value="UniProtKB-KW"/>
</dbReference>
<dbReference type="KEGG" id="bgt:106051395"/>
<evidence type="ECO:0000256" key="3">
    <source>
        <dbReference type="ARBA" id="ARBA00022729"/>
    </source>
</evidence>
<keyword evidence="2" id="KW-0645">Protease</keyword>
<dbReference type="PANTHER" id="PTHR11010">
    <property type="entry name" value="PROTEASE S28 PRO-X CARBOXYPEPTIDASE-RELATED"/>
    <property type="match status" value="1"/>
</dbReference>
<evidence type="ECO:0000256" key="5">
    <source>
        <dbReference type="ARBA" id="ARBA00023180"/>
    </source>
</evidence>
<feature type="signal peptide" evidence="6">
    <location>
        <begin position="1"/>
        <end position="22"/>
    </location>
</feature>
<dbReference type="SUPFAM" id="SSF53474">
    <property type="entry name" value="alpha/beta-Hydrolases"/>
    <property type="match status" value="1"/>
</dbReference>
<dbReference type="Gene3D" id="1.20.120.980">
    <property type="entry name" value="Serine carboxypeptidase S28, SKS domain"/>
    <property type="match status" value="1"/>
</dbReference>
<evidence type="ECO:0000313" key="7">
    <source>
        <dbReference type="EnsemblMetazoa" id="BGLB013232-PB"/>
    </source>
</evidence>
<dbReference type="FunFam" id="1.20.120.980:FF:000003">
    <property type="entry name" value="Serine protease 16"/>
    <property type="match status" value="1"/>
</dbReference>
<evidence type="ECO:0000256" key="2">
    <source>
        <dbReference type="ARBA" id="ARBA00022670"/>
    </source>
</evidence>
<dbReference type="VEuPathDB" id="VectorBase:BGLAX_032858"/>
<proteinExistence type="inferred from homology"/>
<keyword evidence="5" id="KW-0325">Glycoprotein</keyword>
<dbReference type="Gene3D" id="3.40.50.1820">
    <property type="entry name" value="alpha/beta hydrolase"/>
    <property type="match status" value="1"/>
</dbReference>
<dbReference type="GO" id="GO:0070008">
    <property type="term" value="F:serine-type exopeptidase activity"/>
    <property type="evidence" value="ECO:0007669"/>
    <property type="project" value="InterPro"/>
</dbReference>